<dbReference type="InterPro" id="IPR022450">
    <property type="entry name" value="TsaD"/>
</dbReference>
<feature type="binding site" evidence="8">
    <location>
        <begin position="156"/>
        <end position="160"/>
    </location>
    <ligand>
        <name>substrate</name>
    </ligand>
</feature>
<comment type="similarity">
    <text evidence="8">Belongs to the KAE1 / TsaD family.</text>
</comment>
<comment type="caution">
    <text evidence="8">Lacks conserved residue(s) required for the propagation of feature annotation.</text>
</comment>
<evidence type="ECO:0000313" key="10">
    <source>
        <dbReference type="EMBL" id="PIV10394.1"/>
    </source>
</evidence>
<dbReference type="CDD" id="cd24133">
    <property type="entry name" value="ASKHA_NBD_TsaD_bac"/>
    <property type="match status" value="1"/>
</dbReference>
<evidence type="ECO:0000256" key="2">
    <source>
        <dbReference type="ARBA" id="ARBA00022679"/>
    </source>
</evidence>
<feature type="binding site" evidence="8">
    <location>
        <position position="340"/>
    </location>
    <ligand>
        <name>Fe cation</name>
        <dbReference type="ChEBI" id="CHEBI:24875"/>
    </ligand>
</feature>
<feature type="binding site" evidence="8">
    <location>
        <position position="112"/>
    </location>
    <ligand>
        <name>Fe cation</name>
        <dbReference type="ChEBI" id="CHEBI:24875"/>
    </ligand>
</feature>
<dbReference type="Gene3D" id="3.30.420.40">
    <property type="match status" value="2"/>
</dbReference>
<dbReference type="EMBL" id="PEUX01000017">
    <property type="protein sequence ID" value="PIV10394.1"/>
    <property type="molecule type" value="Genomic_DNA"/>
</dbReference>
<evidence type="ECO:0000256" key="6">
    <source>
        <dbReference type="ARBA" id="ARBA00023315"/>
    </source>
</evidence>
<dbReference type="FunFam" id="3.30.420.40:FF:000040">
    <property type="entry name" value="tRNA N6-adenosine threonylcarbamoyltransferase"/>
    <property type="match status" value="1"/>
</dbReference>
<organism evidence="10 11">
    <name type="scientific">Candidatus Portnoybacteria bacterium CG03_land_8_20_14_0_80_41_10</name>
    <dbReference type="NCBI Taxonomy" id="1974808"/>
    <lineage>
        <taxon>Bacteria</taxon>
        <taxon>Candidatus Portnoyibacteriota</taxon>
    </lineage>
</organism>
<dbReference type="HAMAP" id="MF_01445">
    <property type="entry name" value="TsaD"/>
    <property type="match status" value="1"/>
</dbReference>
<sequence>MVILGIETSCDDTGIALIEGSQKGCRILSNPVSSQVKLHAPYGGVVPNLAARAHLENVGPVLKESLKQAGNPKIDLIAATIGPGLIPSLLVGTNFAKALAYHWRKPIIGINHIEGHIYANWLTEDGKSKGRPFGYVLASQERSPQWQPLFPALCLIVSGGHTQLILMKDHGQYQLLGETRDDAAGEAFDKVAKLLNLGYPGGPIISQKAQKGNPRAFDLPRPMLKTKDFDFSFSGLKTAVLYLFYKQRQSSLIRQARFRRDREISRTVLVSNICASFQQAVIDVLIGKTIRAAKKYKVRSVMLSGGVAANQELSRQMAEAIKKELPTLNFHIPEPKLCTDNGAMIAAAAFYKKQKQVPSVSRTNWSKIQAEANLKLVA</sequence>
<dbReference type="Proteomes" id="UP000229894">
    <property type="component" value="Unassembled WGS sequence"/>
</dbReference>
<dbReference type="FunFam" id="3.30.420.40:FF:000012">
    <property type="entry name" value="tRNA N6-adenosine threonylcarbamoyltransferase"/>
    <property type="match status" value="1"/>
</dbReference>
<comment type="subcellular location">
    <subcellularLocation>
        <location evidence="8">Cytoplasm</location>
    </subcellularLocation>
</comment>
<dbReference type="GO" id="GO:0005737">
    <property type="term" value="C:cytoplasm"/>
    <property type="evidence" value="ECO:0007669"/>
    <property type="project" value="UniProtKB-SubCell"/>
</dbReference>
<comment type="function">
    <text evidence="8">Required for the formation of a threonylcarbamoyl group on adenosine at position 37 (t(6)A37) in tRNAs that read codons beginning with adenine. Is involved in the transfer of the threonylcarbamoyl moiety of threonylcarbamoyl-AMP (TC-AMP) to the N6 group of A37, together with TsaE and TsaB. TsaD likely plays a direct catalytic role in this reaction.</text>
</comment>
<evidence type="ECO:0000256" key="5">
    <source>
        <dbReference type="ARBA" id="ARBA00023004"/>
    </source>
</evidence>
<dbReference type="EC" id="2.3.1.234" evidence="8"/>
<dbReference type="GO" id="GO:0005506">
    <property type="term" value="F:iron ion binding"/>
    <property type="evidence" value="ECO:0007669"/>
    <property type="project" value="UniProtKB-UniRule"/>
</dbReference>
<dbReference type="SUPFAM" id="SSF53067">
    <property type="entry name" value="Actin-like ATPase domain"/>
    <property type="match status" value="2"/>
</dbReference>
<dbReference type="PANTHER" id="PTHR11735:SF6">
    <property type="entry name" value="TRNA N6-ADENOSINE THREONYLCARBAMOYLTRANSFERASE, MITOCHONDRIAL"/>
    <property type="match status" value="1"/>
</dbReference>
<keyword evidence="1 8" id="KW-0963">Cytoplasm</keyword>
<proteinExistence type="inferred from homology"/>
<dbReference type="InterPro" id="IPR017860">
    <property type="entry name" value="Peptidase_M22_CS"/>
</dbReference>
<dbReference type="NCBIfam" id="TIGR00329">
    <property type="entry name" value="gcp_kae1"/>
    <property type="match status" value="1"/>
</dbReference>
<keyword evidence="6 8" id="KW-0012">Acyltransferase</keyword>
<dbReference type="NCBIfam" id="TIGR03723">
    <property type="entry name" value="T6A_TsaD_YgjD"/>
    <property type="match status" value="1"/>
</dbReference>
<keyword evidence="2 8" id="KW-0808">Transferase</keyword>
<gene>
    <name evidence="8 10" type="primary">tsaD</name>
    <name evidence="10" type="ORF">COS49_00770</name>
</gene>
<evidence type="ECO:0000313" key="11">
    <source>
        <dbReference type="Proteomes" id="UP000229894"/>
    </source>
</evidence>
<evidence type="ECO:0000256" key="3">
    <source>
        <dbReference type="ARBA" id="ARBA00022694"/>
    </source>
</evidence>
<accession>A0A2M7BUZ5</accession>
<feature type="binding site" evidence="8">
    <location>
        <position position="310"/>
    </location>
    <ligand>
        <name>substrate</name>
    </ligand>
</feature>
<name>A0A2M7BUZ5_9BACT</name>
<evidence type="ECO:0000256" key="1">
    <source>
        <dbReference type="ARBA" id="ARBA00022490"/>
    </source>
</evidence>
<comment type="cofactor">
    <cofactor evidence="8">
        <name>Fe(2+)</name>
        <dbReference type="ChEBI" id="CHEBI:29033"/>
    </cofactor>
    <text evidence="8">Binds 1 Fe(2+) ion per subunit.</text>
</comment>
<keyword evidence="3 8" id="KW-0819">tRNA processing</keyword>
<evidence type="ECO:0000256" key="8">
    <source>
        <dbReference type="HAMAP-Rule" id="MF_01445"/>
    </source>
</evidence>
<feature type="domain" description="Gcp-like" evidence="9">
    <location>
        <begin position="147"/>
        <end position="346"/>
    </location>
</feature>
<reference evidence="11" key="1">
    <citation type="submission" date="2017-09" db="EMBL/GenBank/DDBJ databases">
        <title>Depth-based differentiation of microbial function through sediment-hosted aquifers and enrichment of novel symbionts in the deep terrestrial subsurface.</title>
        <authorList>
            <person name="Probst A.J."/>
            <person name="Ladd B."/>
            <person name="Jarett J.K."/>
            <person name="Geller-Mcgrath D.E."/>
            <person name="Sieber C.M.K."/>
            <person name="Emerson J.B."/>
            <person name="Anantharaman K."/>
            <person name="Thomas B.C."/>
            <person name="Malmstrom R."/>
            <person name="Stieglmeier M."/>
            <person name="Klingl A."/>
            <person name="Woyke T."/>
            <person name="Ryan C.M."/>
            <person name="Banfield J.F."/>
        </authorList>
    </citation>
    <scope>NUCLEOTIDE SEQUENCE [LARGE SCALE GENOMIC DNA]</scope>
</reference>
<dbReference type="PRINTS" id="PR00789">
    <property type="entry name" value="OSIALOPTASE"/>
</dbReference>
<feature type="domain" description="Gcp-like" evidence="9">
    <location>
        <begin position="27"/>
        <end position="126"/>
    </location>
</feature>
<dbReference type="GO" id="GO:0002949">
    <property type="term" value="P:tRNA threonylcarbamoyladenosine modification"/>
    <property type="evidence" value="ECO:0007669"/>
    <property type="project" value="UniProtKB-UniRule"/>
</dbReference>
<dbReference type="InterPro" id="IPR043129">
    <property type="entry name" value="ATPase_NBD"/>
</dbReference>
<dbReference type="Pfam" id="PF00814">
    <property type="entry name" value="TsaD"/>
    <property type="match status" value="2"/>
</dbReference>
<feature type="binding site" evidence="8">
    <location>
        <position position="116"/>
    </location>
    <ligand>
        <name>Fe cation</name>
        <dbReference type="ChEBI" id="CHEBI:24875"/>
    </ligand>
</feature>
<comment type="catalytic activity">
    <reaction evidence="7 8">
        <text>L-threonylcarbamoyladenylate + adenosine(37) in tRNA = N(6)-L-threonylcarbamoyladenosine(37) in tRNA + AMP + H(+)</text>
        <dbReference type="Rhea" id="RHEA:37059"/>
        <dbReference type="Rhea" id="RHEA-COMP:10162"/>
        <dbReference type="Rhea" id="RHEA-COMP:10163"/>
        <dbReference type="ChEBI" id="CHEBI:15378"/>
        <dbReference type="ChEBI" id="CHEBI:73682"/>
        <dbReference type="ChEBI" id="CHEBI:74411"/>
        <dbReference type="ChEBI" id="CHEBI:74418"/>
        <dbReference type="ChEBI" id="CHEBI:456215"/>
        <dbReference type="EC" id="2.3.1.234"/>
    </reaction>
</comment>
<comment type="caution">
    <text evidence="10">The sequence shown here is derived from an EMBL/GenBank/DDBJ whole genome shotgun (WGS) entry which is preliminary data.</text>
</comment>
<evidence type="ECO:0000256" key="4">
    <source>
        <dbReference type="ARBA" id="ARBA00022723"/>
    </source>
</evidence>
<dbReference type="AlphaFoldDB" id="A0A2M7BUZ5"/>
<feature type="binding site" evidence="8">
    <location>
        <position position="189"/>
    </location>
    <ligand>
        <name>substrate</name>
    </ligand>
</feature>
<dbReference type="PANTHER" id="PTHR11735">
    <property type="entry name" value="TRNA N6-ADENOSINE THREONYLCARBAMOYLTRANSFERASE"/>
    <property type="match status" value="1"/>
</dbReference>
<dbReference type="InterPro" id="IPR000905">
    <property type="entry name" value="Gcp-like_dom"/>
</dbReference>
<keyword evidence="5 8" id="KW-0408">Iron</keyword>
<dbReference type="PROSITE" id="PS01016">
    <property type="entry name" value="GLYCOPROTEASE"/>
    <property type="match status" value="1"/>
</dbReference>
<evidence type="ECO:0000259" key="9">
    <source>
        <dbReference type="Pfam" id="PF00814"/>
    </source>
</evidence>
<evidence type="ECO:0000256" key="7">
    <source>
        <dbReference type="ARBA" id="ARBA00048117"/>
    </source>
</evidence>
<keyword evidence="4 8" id="KW-0479">Metal-binding</keyword>
<feature type="binding site" evidence="8">
    <location>
        <position position="202"/>
    </location>
    <ligand>
        <name>substrate</name>
    </ligand>
</feature>
<protein>
    <recommendedName>
        <fullName evidence="8">tRNA N6-adenosine threonylcarbamoyltransferase</fullName>
        <ecNumber evidence="8">2.3.1.234</ecNumber>
    </recommendedName>
    <alternativeName>
        <fullName evidence="8">N6-L-threonylcarbamoyladenine synthase</fullName>
        <shortName evidence="8">t(6)A synthase</shortName>
    </alternativeName>
    <alternativeName>
        <fullName evidence="8">t(6)A37 threonylcarbamoyladenosine biosynthesis protein TsaD</fullName>
    </alternativeName>
    <alternativeName>
        <fullName evidence="8">tRNA threonylcarbamoyladenosine biosynthesis protein TsaD</fullName>
    </alternativeName>
</protein>
<dbReference type="InterPro" id="IPR017861">
    <property type="entry name" value="KAE1/TsaD"/>
</dbReference>
<dbReference type="GO" id="GO:0061711">
    <property type="term" value="F:tRNA N(6)-L-threonylcarbamoyladenine synthase activity"/>
    <property type="evidence" value="ECO:0007669"/>
    <property type="project" value="UniProtKB-EC"/>
</dbReference>